<keyword evidence="9" id="KW-1185">Reference proteome</keyword>
<keyword evidence="4" id="KW-0863">Zinc-finger</keyword>
<evidence type="ECO:0000313" key="8">
    <source>
        <dbReference type="EMBL" id="KAJ1525567.1"/>
    </source>
</evidence>
<keyword evidence="5" id="KW-0378">Hydrolase</keyword>
<dbReference type="InterPro" id="IPR038765">
    <property type="entry name" value="Papain-like_cys_pep_sf"/>
</dbReference>
<gene>
    <name evidence="8" type="ORF">ONE63_010371</name>
</gene>
<keyword evidence="6" id="KW-0862">Zinc</keyword>
<evidence type="ECO:0000256" key="3">
    <source>
        <dbReference type="ARBA" id="ARBA00022723"/>
    </source>
</evidence>
<organism evidence="8 9">
    <name type="scientific">Megalurothrips usitatus</name>
    <name type="common">bean blossom thrips</name>
    <dbReference type="NCBI Taxonomy" id="439358"/>
    <lineage>
        <taxon>Eukaryota</taxon>
        <taxon>Metazoa</taxon>
        <taxon>Ecdysozoa</taxon>
        <taxon>Arthropoda</taxon>
        <taxon>Hexapoda</taxon>
        <taxon>Insecta</taxon>
        <taxon>Pterygota</taxon>
        <taxon>Neoptera</taxon>
        <taxon>Paraneoptera</taxon>
        <taxon>Thysanoptera</taxon>
        <taxon>Terebrantia</taxon>
        <taxon>Thripoidea</taxon>
        <taxon>Thripidae</taxon>
        <taxon>Megalurothrips</taxon>
    </lineage>
</organism>
<dbReference type="GO" id="GO:0006508">
    <property type="term" value="P:proteolysis"/>
    <property type="evidence" value="ECO:0007669"/>
    <property type="project" value="UniProtKB-KW"/>
</dbReference>
<dbReference type="InterPro" id="IPR019787">
    <property type="entry name" value="Znf_PHD-finger"/>
</dbReference>
<evidence type="ECO:0000259" key="7">
    <source>
        <dbReference type="PROSITE" id="PS50600"/>
    </source>
</evidence>
<proteinExistence type="inferred from homology"/>
<dbReference type="Pfam" id="PF00628">
    <property type="entry name" value="PHD"/>
    <property type="match status" value="1"/>
</dbReference>
<name>A0AAV7XHL9_9NEOP</name>
<feature type="domain" description="Ubiquitin-like protease family profile" evidence="7">
    <location>
        <begin position="1"/>
        <end position="102"/>
    </location>
</feature>
<dbReference type="Proteomes" id="UP001075354">
    <property type="component" value="Chromosome 8"/>
</dbReference>
<protein>
    <recommendedName>
        <fullName evidence="7">Ubiquitin-like protease family profile domain-containing protein</fullName>
    </recommendedName>
</protein>
<evidence type="ECO:0000256" key="2">
    <source>
        <dbReference type="ARBA" id="ARBA00022670"/>
    </source>
</evidence>
<evidence type="ECO:0000256" key="6">
    <source>
        <dbReference type="ARBA" id="ARBA00022833"/>
    </source>
</evidence>
<dbReference type="InterPro" id="IPR013083">
    <property type="entry name" value="Znf_RING/FYVE/PHD"/>
</dbReference>
<keyword evidence="2" id="KW-0645">Protease</keyword>
<dbReference type="Gene3D" id="3.40.395.10">
    <property type="entry name" value="Adenoviral Proteinase, Chain A"/>
    <property type="match status" value="1"/>
</dbReference>
<evidence type="ECO:0000313" key="9">
    <source>
        <dbReference type="Proteomes" id="UP001075354"/>
    </source>
</evidence>
<dbReference type="EMBL" id="JAPTSV010000008">
    <property type="protein sequence ID" value="KAJ1525567.1"/>
    <property type="molecule type" value="Genomic_DNA"/>
</dbReference>
<comment type="similarity">
    <text evidence="1">Belongs to the peptidase C48 family.</text>
</comment>
<evidence type="ECO:0000256" key="1">
    <source>
        <dbReference type="ARBA" id="ARBA00005234"/>
    </source>
</evidence>
<evidence type="ECO:0000256" key="5">
    <source>
        <dbReference type="ARBA" id="ARBA00022801"/>
    </source>
</evidence>
<dbReference type="PROSITE" id="PS50600">
    <property type="entry name" value="ULP_PROTEASE"/>
    <property type="match status" value="1"/>
</dbReference>
<accession>A0AAV7XHL9</accession>
<dbReference type="Pfam" id="PF02902">
    <property type="entry name" value="Peptidase_C48"/>
    <property type="match status" value="1"/>
</dbReference>
<dbReference type="InterPro" id="IPR011011">
    <property type="entry name" value="Znf_FYVE_PHD"/>
</dbReference>
<dbReference type="GO" id="GO:0008234">
    <property type="term" value="F:cysteine-type peptidase activity"/>
    <property type="evidence" value="ECO:0007669"/>
    <property type="project" value="InterPro"/>
</dbReference>
<dbReference type="SUPFAM" id="SSF54001">
    <property type="entry name" value="Cysteine proteinases"/>
    <property type="match status" value="1"/>
</dbReference>
<dbReference type="AlphaFoldDB" id="A0AAV7XHL9"/>
<evidence type="ECO:0000256" key="4">
    <source>
        <dbReference type="ARBA" id="ARBA00022771"/>
    </source>
</evidence>
<dbReference type="SUPFAM" id="SSF57903">
    <property type="entry name" value="FYVE/PHD zinc finger"/>
    <property type="match status" value="1"/>
</dbReference>
<keyword evidence="3" id="KW-0479">Metal-binding</keyword>
<dbReference type="GO" id="GO:0008270">
    <property type="term" value="F:zinc ion binding"/>
    <property type="evidence" value="ECO:0007669"/>
    <property type="project" value="UniProtKB-KW"/>
</dbReference>
<reference evidence="8" key="1">
    <citation type="submission" date="2022-12" db="EMBL/GenBank/DDBJ databases">
        <title>Chromosome-level genome assembly of the bean flower thrips Megalurothrips usitatus.</title>
        <authorList>
            <person name="Ma L."/>
            <person name="Liu Q."/>
            <person name="Li H."/>
            <person name="Cai W."/>
        </authorList>
    </citation>
    <scope>NUCLEOTIDE SEQUENCE</scope>
    <source>
        <strain evidence="8">Cailab_2022a</strain>
    </source>
</reference>
<sequence length="269" mass="30604">MLYNDLWLVPTLIKGNHWILFLVVVKTKKIIILNSMYEGKQLSSSLLLHLQILRLLIQKSHIQCFGGPPDWKLWSVHSPSDTYLQTNGSDCGLFVCLWSYSICTGKILPDGLGDMSVNIRSWISKEFLAKAQPNLNKMIVDSDDAEDDLEVLEQMDPTICTTEPWSNLPAPKVDHDLIDGNPTALYLSTIITSLWIATSTKCGAPEGCRVKDKDMFLCEACREFYHMLCVGDTRKKPADEEPYLCPMHPYKQTKTRMVNLPLRLRRSLN</sequence>
<comment type="caution">
    <text evidence="8">The sequence shown here is derived from an EMBL/GenBank/DDBJ whole genome shotgun (WGS) entry which is preliminary data.</text>
</comment>
<dbReference type="Gene3D" id="3.30.40.10">
    <property type="entry name" value="Zinc/RING finger domain, C3HC4 (zinc finger)"/>
    <property type="match status" value="1"/>
</dbReference>
<dbReference type="InterPro" id="IPR003653">
    <property type="entry name" value="Peptidase_C48_C"/>
</dbReference>